<proteinExistence type="predicted"/>
<evidence type="ECO:0000313" key="1">
    <source>
        <dbReference type="EMBL" id="SVB85297.1"/>
    </source>
</evidence>
<reference evidence="1" key="1">
    <citation type="submission" date="2018-05" db="EMBL/GenBank/DDBJ databases">
        <authorList>
            <person name="Lanie J.A."/>
            <person name="Ng W.-L."/>
            <person name="Kazmierczak K.M."/>
            <person name="Andrzejewski T.M."/>
            <person name="Davidsen T.M."/>
            <person name="Wayne K.J."/>
            <person name="Tettelin H."/>
            <person name="Glass J.I."/>
            <person name="Rusch D."/>
            <person name="Podicherti R."/>
            <person name="Tsui H.-C.T."/>
            <person name="Winkler M.E."/>
        </authorList>
    </citation>
    <scope>NUCLEOTIDE SEQUENCE</scope>
</reference>
<dbReference type="EMBL" id="UINC01060612">
    <property type="protein sequence ID" value="SVB85297.1"/>
    <property type="molecule type" value="Genomic_DNA"/>
</dbReference>
<feature type="non-terminal residue" evidence="1">
    <location>
        <position position="42"/>
    </location>
</feature>
<accession>A0A382HEI7</accession>
<organism evidence="1">
    <name type="scientific">marine metagenome</name>
    <dbReference type="NCBI Taxonomy" id="408172"/>
    <lineage>
        <taxon>unclassified sequences</taxon>
        <taxon>metagenomes</taxon>
        <taxon>ecological metagenomes</taxon>
    </lineage>
</organism>
<name>A0A382HEI7_9ZZZZ</name>
<sequence length="42" mass="4672">VFQQSRHQFDQITRSGSVIQLVYQKLVPRRSTGAGGPGQTEN</sequence>
<protein>
    <submittedName>
        <fullName evidence="1">Uncharacterized protein</fullName>
    </submittedName>
</protein>
<feature type="non-terminal residue" evidence="1">
    <location>
        <position position="1"/>
    </location>
</feature>
<gene>
    <name evidence="1" type="ORF">METZ01_LOCUS238151</name>
</gene>
<dbReference type="AlphaFoldDB" id="A0A382HEI7"/>